<keyword evidence="8 11" id="KW-1133">Transmembrane helix</keyword>
<dbReference type="PANTHER" id="PTHR13050">
    <property type="entry name" value="USE1-LIKE PROTEIN"/>
    <property type="match status" value="1"/>
</dbReference>
<keyword evidence="4 11" id="KW-0812">Transmembrane</keyword>
<feature type="transmembrane region" description="Helical" evidence="11">
    <location>
        <begin position="240"/>
        <end position="259"/>
    </location>
</feature>
<evidence type="ECO:0000256" key="4">
    <source>
        <dbReference type="ARBA" id="ARBA00022692"/>
    </source>
</evidence>
<dbReference type="GO" id="GO:0015031">
    <property type="term" value="P:protein transport"/>
    <property type="evidence" value="ECO:0007669"/>
    <property type="project" value="UniProtKB-KW"/>
</dbReference>
<protein>
    <submittedName>
        <fullName evidence="12">Uncharacterized protein</fullName>
    </submittedName>
</protein>
<dbReference type="RefSeq" id="XP_040631068.1">
    <property type="nucleotide sequence ID" value="XM_040768062.1"/>
</dbReference>
<feature type="compositionally biased region" description="Low complexity" evidence="10">
    <location>
        <begin position="129"/>
        <end position="142"/>
    </location>
</feature>
<comment type="similarity">
    <text evidence="2">Belongs to the USE1 family.</text>
</comment>
<feature type="region of interest" description="Disordered" evidence="10">
    <location>
        <begin position="118"/>
        <end position="142"/>
    </location>
</feature>
<dbReference type="HOGENOM" id="CLU_083976_0_0_1"/>
<dbReference type="GO" id="GO:0006890">
    <property type="term" value="P:retrograde vesicle-mediated transport, Golgi to endoplasmic reticulum"/>
    <property type="evidence" value="ECO:0007669"/>
    <property type="project" value="TreeGrafter"/>
</dbReference>
<dbReference type="GO" id="GO:0031201">
    <property type="term" value="C:SNARE complex"/>
    <property type="evidence" value="ECO:0007669"/>
    <property type="project" value="TreeGrafter"/>
</dbReference>
<keyword evidence="13" id="KW-1185">Reference proteome</keyword>
<name>M5G638_DACPD</name>
<sequence>MQEHDRINLVRLVRRLELPANQPSTSEQDAYTAWLQAKSQLQKVANARSLWKNLTSDGQTLNLDDLDARIDKLEKLAAKSVDEHPAPLPPRTSFLELLPTPKPLLPISILPPPEALSVQTSAAADTTAELTTSEPLESSLLPSEPLLPEFSFLLQPSSKKDKEPEAEYQLNAIQQELADQLAHMGHQLKLNAINFGERLAADVGVVKEAEEKLTGNLDKMKTERGRLRDYSSTARGTTCLVITCILVVIIAWVMMFVVIRIT</sequence>
<accession>M5G638</accession>
<dbReference type="PANTHER" id="PTHR13050:SF7">
    <property type="entry name" value="VESICLE TRANSPORT PROTEIN USE1"/>
    <property type="match status" value="1"/>
</dbReference>
<dbReference type="GeneID" id="63683124"/>
<dbReference type="EMBL" id="JH795858">
    <property type="protein sequence ID" value="EJU04174.1"/>
    <property type="molecule type" value="Genomic_DNA"/>
</dbReference>
<dbReference type="OMA" id="NATHFSD"/>
<evidence type="ECO:0000256" key="6">
    <source>
        <dbReference type="ARBA" id="ARBA00022892"/>
    </source>
</evidence>
<evidence type="ECO:0000256" key="2">
    <source>
        <dbReference type="ARBA" id="ARBA00007891"/>
    </source>
</evidence>
<keyword evidence="9 11" id="KW-0472">Membrane</keyword>
<dbReference type="GO" id="GO:0005789">
    <property type="term" value="C:endoplasmic reticulum membrane"/>
    <property type="evidence" value="ECO:0007669"/>
    <property type="project" value="UniProtKB-SubCell"/>
</dbReference>
<gene>
    <name evidence="12" type="ORF">DACRYDRAFT_105243</name>
</gene>
<evidence type="ECO:0000256" key="3">
    <source>
        <dbReference type="ARBA" id="ARBA00022448"/>
    </source>
</evidence>
<dbReference type="Proteomes" id="UP000030653">
    <property type="component" value="Unassembled WGS sequence"/>
</dbReference>
<evidence type="ECO:0000256" key="1">
    <source>
        <dbReference type="ARBA" id="ARBA00004163"/>
    </source>
</evidence>
<evidence type="ECO:0000313" key="13">
    <source>
        <dbReference type="Proteomes" id="UP000030653"/>
    </source>
</evidence>
<dbReference type="Pfam" id="PF09753">
    <property type="entry name" value="Use1"/>
    <property type="match status" value="1"/>
</dbReference>
<dbReference type="STRING" id="1858805.M5G638"/>
<keyword evidence="5" id="KW-0256">Endoplasmic reticulum</keyword>
<dbReference type="AlphaFoldDB" id="M5G638"/>
<keyword evidence="3" id="KW-0813">Transport</keyword>
<evidence type="ECO:0000256" key="10">
    <source>
        <dbReference type="SAM" id="MobiDB-lite"/>
    </source>
</evidence>
<keyword evidence="6" id="KW-0931">ER-Golgi transport</keyword>
<evidence type="ECO:0000256" key="8">
    <source>
        <dbReference type="ARBA" id="ARBA00022989"/>
    </source>
</evidence>
<dbReference type="GO" id="GO:0005484">
    <property type="term" value="F:SNAP receptor activity"/>
    <property type="evidence" value="ECO:0007669"/>
    <property type="project" value="TreeGrafter"/>
</dbReference>
<evidence type="ECO:0000256" key="7">
    <source>
        <dbReference type="ARBA" id="ARBA00022927"/>
    </source>
</evidence>
<proteinExistence type="inferred from homology"/>
<evidence type="ECO:0000256" key="9">
    <source>
        <dbReference type="ARBA" id="ARBA00023136"/>
    </source>
</evidence>
<keyword evidence="7" id="KW-0653">Protein transport</keyword>
<evidence type="ECO:0000256" key="5">
    <source>
        <dbReference type="ARBA" id="ARBA00022824"/>
    </source>
</evidence>
<dbReference type="OrthoDB" id="4506189at2759"/>
<dbReference type="InterPro" id="IPR019150">
    <property type="entry name" value="Vesicle_transport_protein_Use1"/>
</dbReference>
<evidence type="ECO:0000256" key="11">
    <source>
        <dbReference type="SAM" id="Phobius"/>
    </source>
</evidence>
<evidence type="ECO:0000313" key="12">
    <source>
        <dbReference type="EMBL" id="EJU04174.1"/>
    </source>
</evidence>
<organism evidence="12 13">
    <name type="scientific">Dacryopinax primogenitus (strain DJM 731)</name>
    <name type="common">Brown rot fungus</name>
    <dbReference type="NCBI Taxonomy" id="1858805"/>
    <lineage>
        <taxon>Eukaryota</taxon>
        <taxon>Fungi</taxon>
        <taxon>Dikarya</taxon>
        <taxon>Basidiomycota</taxon>
        <taxon>Agaricomycotina</taxon>
        <taxon>Dacrymycetes</taxon>
        <taxon>Dacrymycetales</taxon>
        <taxon>Dacrymycetaceae</taxon>
        <taxon>Dacryopinax</taxon>
    </lineage>
</organism>
<comment type="subcellular location">
    <subcellularLocation>
        <location evidence="1">Endoplasmic reticulum membrane</location>
        <topology evidence="1">Single-pass type IV membrane protein</topology>
    </subcellularLocation>
</comment>
<reference evidence="12 13" key="1">
    <citation type="journal article" date="2012" name="Science">
        <title>The Paleozoic origin of enzymatic lignin decomposition reconstructed from 31 fungal genomes.</title>
        <authorList>
            <person name="Floudas D."/>
            <person name="Binder M."/>
            <person name="Riley R."/>
            <person name="Barry K."/>
            <person name="Blanchette R.A."/>
            <person name="Henrissat B."/>
            <person name="Martinez A.T."/>
            <person name="Otillar R."/>
            <person name="Spatafora J.W."/>
            <person name="Yadav J.S."/>
            <person name="Aerts A."/>
            <person name="Benoit I."/>
            <person name="Boyd A."/>
            <person name="Carlson A."/>
            <person name="Copeland A."/>
            <person name="Coutinho P.M."/>
            <person name="de Vries R.P."/>
            <person name="Ferreira P."/>
            <person name="Findley K."/>
            <person name="Foster B."/>
            <person name="Gaskell J."/>
            <person name="Glotzer D."/>
            <person name="Gorecki P."/>
            <person name="Heitman J."/>
            <person name="Hesse C."/>
            <person name="Hori C."/>
            <person name="Igarashi K."/>
            <person name="Jurgens J.A."/>
            <person name="Kallen N."/>
            <person name="Kersten P."/>
            <person name="Kohler A."/>
            <person name="Kuees U."/>
            <person name="Kumar T.K.A."/>
            <person name="Kuo A."/>
            <person name="LaButti K."/>
            <person name="Larrondo L.F."/>
            <person name="Lindquist E."/>
            <person name="Ling A."/>
            <person name="Lombard V."/>
            <person name="Lucas S."/>
            <person name="Lundell T."/>
            <person name="Martin R."/>
            <person name="McLaughlin D.J."/>
            <person name="Morgenstern I."/>
            <person name="Morin E."/>
            <person name="Murat C."/>
            <person name="Nagy L.G."/>
            <person name="Nolan M."/>
            <person name="Ohm R.A."/>
            <person name="Patyshakuliyeva A."/>
            <person name="Rokas A."/>
            <person name="Ruiz-Duenas F.J."/>
            <person name="Sabat G."/>
            <person name="Salamov A."/>
            <person name="Samejima M."/>
            <person name="Schmutz J."/>
            <person name="Slot J.C."/>
            <person name="St John F."/>
            <person name="Stenlid J."/>
            <person name="Sun H."/>
            <person name="Sun S."/>
            <person name="Syed K."/>
            <person name="Tsang A."/>
            <person name="Wiebenga A."/>
            <person name="Young D."/>
            <person name="Pisabarro A."/>
            <person name="Eastwood D.C."/>
            <person name="Martin F."/>
            <person name="Cullen D."/>
            <person name="Grigoriev I.V."/>
            <person name="Hibbett D.S."/>
        </authorList>
    </citation>
    <scope>NUCLEOTIDE SEQUENCE [LARGE SCALE GENOMIC DNA]</scope>
    <source>
        <strain evidence="12 13">DJM-731 SS1</strain>
    </source>
</reference>
<dbReference type="CDD" id="cd15860">
    <property type="entry name" value="SNARE_USE1"/>
    <property type="match status" value="1"/>
</dbReference>